<accession>A0A1G1T3C4</accession>
<evidence type="ECO:0000313" key="3">
    <source>
        <dbReference type="Proteomes" id="UP000177791"/>
    </source>
</evidence>
<dbReference type="EMBL" id="MDZC01000059">
    <property type="protein sequence ID" value="OGX85368.1"/>
    <property type="molecule type" value="Genomic_DNA"/>
</dbReference>
<feature type="domain" description="HTH-like" evidence="1">
    <location>
        <begin position="2"/>
        <end position="51"/>
    </location>
</feature>
<proteinExistence type="predicted"/>
<evidence type="ECO:0000259" key="1">
    <source>
        <dbReference type="Pfam" id="PF13276"/>
    </source>
</evidence>
<comment type="caution">
    <text evidence="2">The sequence shown here is derived from an EMBL/GenBank/DDBJ whole genome shotgun (WGS) entry which is preliminary data.</text>
</comment>
<dbReference type="InterPro" id="IPR050900">
    <property type="entry name" value="Transposase_IS3/IS150/IS904"/>
</dbReference>
<keyword evidence="3" id="KW-1185">Reference proteome</keyword>
<sequence>MAVREGFARHSHRYGMCRLQAKMQAQGHAVGRWRSRRVLKAHGLRAQQPRSFVPRTTDSDPAVRAAPNRLLGQRRITPHQHAPARWRLIPTM</sequence>
<evidence type="ECO:0000313" key="2">
    <source>
        <dbReference type="EMBL" id="OGX85368.1"/>
    </source>
</evidence>
<dbReference type="AlphaFoldDB" id="A0A1G1T3C4"/>
<dbReference type="Pfam" id="PF13276">
    <property type="entry name" value="HTH_21"/>
    <property type="match status" value="1"/>
</dbReference>
<organism evidence="2 3">
    <name type="scientific">Hymenobacter glacialis</name>
    <dbReference type="NCBI Taxonomy" id="1908236"/>
    <lineage>
        <taxon>Bacteria</taxon>
        <taxon>Pseudomonadati</taxon>
        <taxon>Bacteroidota</taxon>
        <taxon>Cytophagia</taxon>
        <taxon>Cytophagales</taxon>
        <taxon>Hymenobacteraceae</taxon>
        <taxon>Hymenobacter</taxon>
    </lineage>
</organism>
<name>A0A1G1T3C4_9BACT</name>
<gene>
    <name evidence="2" type="ORF">BEN48_14470</name>
</gene>
<dbReference type="InterPro" id="IPR025948">
    <property type="entry name" value="HTH-like_dom"/>
</dbReference>
<dbReference type="PANTHER" id="PTHR46889:SF4">
    <property type="entry name" value="TRANSPOSASE INSO FOR INSERTION SEQUENCE ELEMENT IS911B-RELATED"/>
    <property type="match status" value="1"/>
</dbReference>
<protein>
    <recommendedName>
        <fullName evidence="1">HTH-like domain-containing protein</fullName>
    </recommendedName>
</protein>
<reference evidence="2 3" key="1">
    <citation type="submission" date="2016-08" db="EMBL/GenBank/DDBJ databases">
        <title>Hymenobacter coccineus sp. nov., Hymenobacter lapidarius sp. nov. and Hymenobacter glacialis sp. nov., isolated from Antarctic soil.</title>
        <authorList>
            <person name="Sedlacek I."/>
            <person name="Kralova S."/>
            <person name="Kyrova K."/>
            <person name="Maslanova I."/>
            <person name="Stankova E."/>
            <person name="Vrbovska V."/>
            <person name="Nemec M."/>
            <person name="Bartak M."/>
            <person name="Svec P."/>
            <person name="Busse H.-J."/>
            <person name="Pantucek R."/>
        </authorList>
    </citation>
    <scope>NUCLEOTIDE SEQUENCE [LARGE SCALE GENOMIC DNA]</scope>
    <source>
        <strain evidence="2 3">CCM 8648</strain>
    </source>
</reference>
<dbReference type="PANTHER" id="PTHR46889">
    <property type="entry name" value="TRANSPOSASE INSF FOR INSERTION SEQUENCE IS3B-RELATED"/>
    <property type="match status" value="1"/>
</dbReference>
<dbReference type="Proteomes" id="UP000177791">
    <property type="component" value="Unassembled WGS sequence"/>
</dbReference>